<organism evidence="7 8">
    <name type="scientific">Spizellomyces punctatus (strain DAOM BR117)</name>
    <dbReference type="NCBI Taxonomy" id="645134"/>
    <lineage>
        <taxon>Eukaryota</taxon>
        <taxon>Fungi</taxon>
        <taxon>Fungi incertae sedis</taxon>
        <taxon>Chytridiomycota</taxon>
        <taxon>Chytridiomycota incertae sedis</taxon>
        <taxon>Chytridiomycetes</taxon>
        <taxon>Spizellomycetales</taxon>
        <taxon>Spizellomycetaceae</taxon>
        <taxon>Spizellomyces</taxon>
    </lineage>
</organism>
<feature type="transmembrane region" description="Helical" evidence="5">
    <location>
        <begin position="549"/>
        <end position="567"/>
    </location>
</feature>
<feature type="domain" description="Major facilitator superfamily (MFS) profile" evidence="6">
    <location>
        <begin position="74"/>
        <end position="532"/>
    </location>
</feature>
<dbReference type="SUPFAM" id="SSF103473">
    <property type="entry name" value="MFS general substrate transporter"/>
    <property type="match status" value="2"/>
</dbReference>
<feature type="transmembrane region" description="Helical" evidence="5">
    <location>
        <begin position="385"/>
        <end position="405"/>
    </location>
</feature>
<dbReference type="RefSeq" id="XP_016606912.1">
    <property type="nucleotide sequence ID" value="XM_016754048.1"/>
</dbReference>
<feature type="transmembrane region" description="Helical" evidence="5">
    <location>
        <begin position="412"/>
        <end position="431"/>
    </location>
</feature>
<feature type="transmembrane region" description="Helical" evidence="5">
    <location>
        <begin position="269"/>
        <end position="297"/>
    </location>
</feature>
<evidence type="ECO:0000259" key="6">
    <source>
        <dbReference type="PROSITE" id="PS50850"/>
    </source>
</evidence>
<keyword evidence="3 5" id="KW-1133">Transmembrane helix</keyword>
<feature type="transmembrane region" description="Helical" evidence="5">
    <location>
        <begin position="475"/>
        <end position="496"/>
    </location>
</feature>
<gene>
    <name evidence="7" type="ORF">SPPG_05839</name>
</gene>
<dbReference type="AlphaFoldDB" id="A0A0L0HCF1"/>
<dbReference type="InParanoid" id="A0A0L0HCF1"/>
<feature type="transmembrane region" description="Helical" evidence="5">
    <location>
        <begin position="69"/>
        <end position="86"/>
    </location>
</feature>
<dbReference type="PROSITE" id="PS50850">
    <property type="entry name" value="MFS"/>
    <property type="match status" value="1"/>
</dbReference>
<evidence type="ECO:0000256" key="1">
    <source>
        <dbReference type="ARBA" id="ARBA00004141"/>
    </source>
</evidence>
<dbReference type="Gene3D" id="1.20.1250.20">
    <property type="entry name" value="MFS general substrate transporter like domains"/>
    <property type="match status" value="2"/>
</dbReference>
<feature type="transmembrane region" description="Helical" evidence="5">
    <location>
        <begin position="226"/>
        <end position="248"/>
    </location>
</feature>
<evidence type="ECO:0000313" key="8">
    <source>
        <dbReference type="Proteomes" id="UP000053201"/>
    </source>
</evidence>
<name>A0A0L0HCF1_SPIPD</name>
<dbReference type="Proteomes" id="UP000053201">
    <property type="component" value="Unassembled WGS sequence"/>
</dbReference>
<feature type="transmembrane region" description="Helical" evidence="5">
    <location>
        <begin position="348"/>
        <end position="365"/>
    </location>
</feature>
<reference evidence="7 8" key="1">
    <citation type="submission" date="2009-08" db="EMBL/GenBank/DDBJ databases">
        <title>The Genome Sequence of Spizellomyces punctatus strain DAOM BR117.</title>
        <authorList>
            <consortium name="The Broad Institute Genome Sequencing Platform"/>
            <person name="Russ C."/>
            <person name="Cuomo C."/>
            <person name="Shea T."/>
            <person name="Young S.K."/>
            <person name="Zeng Q."/>
            <person name="Koehrsen M."/>
            <person name="Haas B."/>
            <person name="Borodovsky M."/>
            <person name="Guigo R."/>
            <person name="Alvarado L."/>
            <person name="Berlin A."/>
            <person name="Bochicchio J."/>
            <person name="Borenstein D."/>
            <person name="Chapman S."/>
            <person name="Chen Z."/>
            <person name="Engels R."/>
            <person name="Freedman E."/>
            <person name="Gellesch M."/>
            <person name="Goldberg J."/>
            <person name="Griggs A."/>
            <person name="Gujja S."/>
            <person name="Heiman D."/>
            <person name="Hepburn T."/>
            <person name="Howarth C."/>
            <person name="Jen D."/>
            <person name="Larson L."/>
            <person name="Lewis B."/>
            <person name="Mehta T."/>
            <person name="Park D."/>
            <person name="Pearson M."/>
            <person name="Roberts A."/>
            <person name="Saif S."/>
            <person name="Shenoy N."/>
            <person name="Sisk P."/>
            <person name="Stolte C."/>
            <person name="Sykes S."/>
            <person name="Thomson T."/>
            <person name="Walk T."/>
            <person name="White J."/>
            <person name="Yandava C."/>
            <person name="Burger G."/>
            <person name="Gray M.W."/>
            <person name="Holland P.W.H."/>
            <person name="King N."/>
            <person name="Lang F.B.F."/>
            <person name="Roger A.J."/>
            <person name="Ruiz-Trillo I."/>
            <person name="Lander E."/>
            <person name="Nusbaum C."/>
        </authorList>
    </citation>
    <scope>NUCLEOTIDE SEQUENCE [LARGE SCALE GENOMIC DNA]</scope>
    <source>
        <strain evidence="7 8">DAOM BR117</strain>
    </source>
</reference>
<dbReference type="PANTHER" id="PTHR23501:SF87">
    <property type="entry name" value="SIDEROPHORE IRON TRANSPORTER 2"/>
    <property type="match status" value="1"/>
</dbReference>
<evidence type="ECO:0000256" key="5">
    <source>
        <dbReference type="SAM" id="Phobius"/>
    </source>
</evidence>
<dbReference type="STRING" id="645134.A0A0L0HCF1"/>
<keyword evidence="2 5" id="KW-0812">Transmembrane</keyword>
<evidence type="ECO:0000256" key="3">
    <source>
        <dbReference type="ARBA" id="ARBA00022989"/>
    </source>
</evidence>
<evidence type="ECO:0000256" key="2">
    <source>
        <dbReference type="ARBA" id="ARBA00022692"/>
    </source>
</evidence>
<keyword evidence="4 5" id="KW-0472">Membrane</keyword>
<dbReference type="EMBL" id="KQ257459">
    <property type="protein sequence ID" value="KNC98872.1"/>
    <property type="molecule type" value="Genomic_DNA"/>
</dbReference>
<feature type="transmembrane region" description="Helical" evidence="5">
    <location>
        <begin position="140"/>
        <end position="162"/>
    </location>
</feature>
<dbReference type="InterPro" id="IPR011701">
    <property type="entry name" value="MFS"/>
</dbReference>
<dbReference type="InterPro" id="IPR036259">
    <property type="entry name" value="MFS_trans_sf"/>
</dbReference>
<feature type="transmembrane region" description="Helical" evidence="5">
    <location>
        <begin position="168"/>
        <end position="191"/>
    </location>
</feature>
<dbReference type="GO" id="GO:0005886">
    <property type="term" value="C:plasma membrane"/>
    <property type="evidence" value="ECO:0007669"/>
    <property type="project" value="TreeGrafter"/>
</dbReference>
<dbReference type="InterPro" id="IPR020846">
    <property type="entry name" value="MFS_dom"/>
</dbReference>
<dbReference type="GO" id="GO:0022857">
    <property type="term" value="F:transmembrane transporter activity"/>
    <property type="evidence" value="ECO:0007669"/>
    <property type="project" value="InterPro"/>
</dbReference>
<feature type="transmembrane region" description="Helical" evidence="5">
    <location>
        <begin position="98"/>
        <end position="119"/>
    </location>
</feature>
<dbReference type="VEuPathDB" id="FungiDB:SPPG_05839"/>
<dbReference type="GeneID" id="27689187"/>
<dbReference type="PANTHER" id="PTHR23501">
    <property type="entry name" value="MAJOR FACILITATOR SUPERFAMILY"/>
    <property type="match status" value="1"/>
</dbReference>
<dbReference type="OrthoDB" id="4088837at2759"/>
<proteinExistence type="predicted"/>
<feature type="transmembrane region" description="Helical" evidence="5">
    <location>
        <begin position="443"/>
        <end position="463"/>
    </location>
</feature>
<dbReference type="eggNOG" id="KOG0254">
    <property type="taxonomic scope" value="Eukaryota"/>
</dbReference>
<protein>
    <recommendedName>
        <fullName evidence="6">Major facilitator superfamily (MFS) profile domain-containing protein</fullName>
    </recommendedName>
</protein>
<evidence type="ECO:0000256" key="4">
    <source>
        <dbReference type="ARBA" id="ARBA00023136"/>
    </source>
</evidence>
<evidence type="ECO:0000313" key="7">
    <source>
        <dbReference type="EMBL" id="KNC98872.1"/>
    </source>
</evidence>
<sequence>MRYPRSSQVQAPSPRSSLEPLLSASMSEATLQHAPSKVMVDTDSTSSEPVPTQAGVKNVEAIKTAFGKVDFWVMYIGLLLVAYISSLDGQSFWTLEPFITSSFSAHSMLTVLPIINQIINAVSKFPIVKLADTFGRMEAYIFSLVCYIVGYITMCLVTNYSGFAGASVLYSIGTSGIYMMQQLIIADTTTLANRGFLSSLPDFPFIINAWVGPIYAVAFLPDNWRWTMGIMIILMPVVSALVIGGLWHAEHKAKKLGKVRPAIQWNKNFVMELVMGMDLVGVLLLAGAWSLILFPLLRATSYDDGWRSGSVIAMIVSGVVLHVLLIFWEKYFATYPIVPVRMIKNRTVLGGLLSVFFIFMSWFLYNSYLTSYLYLTRGIDFDKAQWITNGWMFASVGSSILLGLVMKFHKRFLIWAYIGVAINMIGNGLMVNFRGPENAAVEIVFSQILAGLGAGMITCATQVGAQAAVPHQDVGIVTGIYLSIAAIGGAIGSAIAGSMWTNMMPNQLAANGIPADALSEILGDVTFARESLAEYPGISDAYTYVTKRINIVSLCVLIPIFGCLLAMKNLPLPDDKVAAGAPSTGKDVDREDEIRV</sequence>
<accession>A0A0L0HCF1</accession>
<comment type="subcellular location">
    <subcellularLocation>
        <location evidence="1">Membrane</location>
        <topology evidence="1">Multi-pass membrane protein</topology>
    </subcellularLocation>
</comment>
<dbReference type="OMA" id="PTIGIMI"/>
<feature type="transmembrane region" description="Helical" evidence="5">
    <location>
        <begin position="309"/>
        <end position="328"/>
    </location>
</feature>
<dbReference type="Pfam" id="PF07690">
    <property type="entry name" value="MFS_1"/>
    <property type="match status" value="1"/>
</dbReference>
<feature type="transmembrane region" description="Helical" evidence="5">
    <location>
        <begin position="203"/>
        <end position="220"/>
    </location>
</feature>
<keyword evidence="8" id="KW-1185">Reference proteome</keyword>